<dbReference type="HOGENOM" id="CLU_3434048_0_0_9"/>
<evidence type="ECO:0000313" key="1">
    <source>
        <dbReference type="EMBL" id="ABJ72903.1"/>
    </source>
</evidence>
<gene>
    <name evidence="1" type="ordered locus">LACR_1385</name>
</gene>
<dbReference type="KEGG" id="llc:LACR_1385"/>
<organism evidence="1 2">
    <name type="scientific">Lactococcus lactis subsp. cremoris (strain SK11)</name>
    <dbReference type="NCBI Taxonomy" id="272622"/>
    <lineage>
        <taxon>Bacteria</taxon>
        <taxon>Bacillati</taxon>
        <taxon>Bacillota</taxon>
        <taxon>Bacilli</taxon>
        <taxon>Lactobacillales</taxon>
        <taxon>Streptococcaceae</taxon>
        <taxon>Lactococcus</taxon>
        <taxon>Lactococcus cremoris subsp. cremoris</taxon>
    </lineage>
</organism>
<evidence type="ECO:0000313" key="2">
    <source>
        <dbReference type="Proteomes" id="UP000000240"/>
    </source>
</evidence>
<accession>Q02YR9</accession>
<reference evidence="1 2" key="1">
    <citation type="journal article" date="2006" name="Proc. Natl. Acad. Sci. U.S.A.">
        <title>Comparative genomics of the lactic acid bacteria.</title>
        <authorList>
            <person name="Makarova K."/>
            <person name="Slesarev A."/>
            <person name="Wolf Y."/>
            <person name="Sorokin A."/>
            <person name="Mirkin B."/>
            <person name="Koonin E."/>
            <person name="Pavlov A."/>
            <person name="Pavlova N."/>
            <person name="Karamychev V."/>
            <person name="Polouchine N."/>
            <person name="Shakhova V."/>
            <person name="Grigoriev I."/>
            <person name="Lou Y."/>
            <person name="Rohksar D."/>
            <person name="Lucas S."/>
            <person name="Huang K."/>
            <person name="Goodstein D.M."/>
            <person name="Hawkins T."/>
            <person name="Plengvidhya V."/>
            <person name="Welker D."/>
            <person name="Hughes J."/>
            <person name="Goh Y."/>
            <person name="Benson A."/>
            <person name="Baldwin K."/>
            <person name="Lee J.H."/>
            <person name="Diaz-Muniz I."/>
            <person name="Dosti B."/>
            <person name="Smeianov V."/>
            <person name="Wechter W."/>
            <person name="Barabote R."/>
            <person name="Lorca G."/>
            <person name="Altermann E."/>
            <person name="Barrangou R."/>
            <person name="Ganesan B."/>
            <person name="Xie Y."/>
            <person name="Rawsthorne H."/>
            <person name="Tamir D."/>
            <person name="Parker C."/>
            <person name="Breidt F."/>
            <person name="Broadbent J."/>
            <person name="Hutkins R."/>
            <person name="O'Sullivan D."/>
            <person name="Steele J."/>
            <person name="Unlu G."/>
            <person name="Saier M."/>
            <person name="Klaenhammer T."/>
            <person name="Richardson P."/>
            <person name="Kozyavkin S."/>
            <person name="Weimer B."/>
            <person name="Mills D."/>
        </authorList>
    </citation>
    <scope>NUCLEOTIDE SEQUENCE [LARGE SCALE GENOMIC DNA]</scope>
    <source>
        <strain evidence="1 2">SK11</strain>
    </source>
</reference>
<sequence>MYEAKKRKKSFAETQ</sequence>
<dbReference type="EMBL" id="CP000425">
    <property type="protein sequence ID" value="ABJ72903.1"/>
    <property type="molecule type" value="Genomic_DNA"/>
</dbReference>
<name>Q02YR9_LACLS</name>
<protein>
    <submittedName>
        <fullName evidence="1">Uncharacterized protein</fullName>
    </submittedName>
</protein>
<proteinExistence type="predicted"/>
<dbReference type="Proteomes" id="UP000000240">
    <property type="component" value="Chromosome"/>
</dbReference>